<name>A0A670ZAZ3_PSETE</name>
<organism evidence="2 3">
    <name type="scientific">Pseudonaja textilis</name>
    <name type="common">Eastern brown snake</name>
    <dbReference type="NCBI Taxonomy" id="8673"/>
    <lineage>
        <taxon>Eukaryota</taxon>
        <taxon>Metazoa</taxon>
        <taxon>Chordata</taxon>
        <taxon>Craniata</taxon>
        <taxon>Vertebrata</taxon>
        <taxon>Euteleostomi</taxon>
        <taxon>Lepidosauria</taxon>
        <taxon>Squamata</taxon>
        <taxon>Bifurcata</taxon>
        <taxon>Unidentata</taxon>
        <taxon>Episquamata</taxon>
        <taxon>Toxicofera</taxon>
        <taxon>Serpentes</taxon>
        <taxon>Colubroidea</taxon>
        <taxon>Elapidae</taxon>
        <taxon>Hydrophiinae</taxon>
        <taxon>Pseudonaja</taxon>
    </lineage>
</organism>
<evidence type="ECO:0000256" key="1">
    <source>
        <dbReference type="SAM" id="Phobius"/>
    </source>
</evidence>
<evidence type="ECO:0000313" key="2">
    <source>
        <dbReference type="Ensembl" id="ENSPTXP00000018216.1"/>
    </source>
</evidence>
<accession>A0A670ZAZ3</accession>
<reference evidence="2" key="2">
    <citation type="submission" date="2025-09" db="UniProtKB">
        <authorList>
            <consortium name="Ensembl"/>
        </authorList>
    </citation>
    <scope>IDENTIFICATION</scope>
</reference>
<dbReference type="Proteomes" id="UP000472273">
    <property type="component" value="Unplaced"/>
</dbReference>
<dbReference type="GeneTree" id="ENSGT00960000189963"/>
<feature type="transmembrane region" description="Helical" evidence="1">
    <location>
        <begin position="53"/>
        <end position="74"/>
    </location>
</feature>
<keyword evidence="1" id="KW-0472">Membrane</keyword>
<evidence type="ECO:0008006" key="4">
    <source>
        <dbReference type="Google" id="ProtNLM"/>
    </source>
</evidence>
<keyword evidence="1" id="KW-1133">Transmembrane helix</keyword>
<dbReference type="Ensembl" id="ENSPTXT00000018767.1">
    <property type="protein sequence ID" value="ENSPTXP00000018216.1"/>
    <property type="gene ID" value="ENSPTXG00000012542.1"/>
</dbReference>
<dbReference type="AlphaFoldDB" id="A0A670ZAZ3"/>
<sequence length="75" mass="9072">MMEGEFTDPINIRKGTRQGCPLSPLLFVLTLEVLTFEIREQEDKQFYIVWDLFYQWNNIDFIFLFSFLVLDIIFI</sequence>
<proteinExistence type="predicted"/>
<keyword evidence="3" id="KW-1185">Reference proteome</keyword>
<reference evidence="2" key="1">
    <citation type="submission" date="2025-08" db="UniProtKB">
        <authorList>
            <consortium name="Ensembl"/>
        </authorList>
    </citation>
    <scope>IDENTIFICATION</scope>
</reference>
<evidence type="ECO:0000313" key="3">
    <source>
        <dbReference type="Proteomes" id="UP000472273"/>
    </source>
</evidence>
<protein>
    <recommendedName>
        <fullName evidence="4">Reverse transcriptase domain-containing protein</fullName>
    </recommendedName>
</protein>
<keyword evidence="1" id="KW-0812">Transmembrane</keyword>